<dbReference type="Pfam" id="PF04239">
    <property type="entry name" value="DUF421"/>
    <property type="match status" value="1"/>
</dbReference>
<protein>
    <submittedName>
        <fullName evidence="9">DUF421 domain-containing protein</fullName>
    </submittedName>
</protein>
<comment type="similarity">
    <text evidence="2">Belongs to the UPF0702 family.</text>
</comment>
<feature type="transmembrane region" description="Helical" evidence="7">
    <location>
        <begin position="6"/>
        <end position="25"/>
    </location>
</feature>
<organism evidence="9 10">
    <name type="scientific">Heliomicrobium undosum</name>
    <dbReference type="NCBI Taxonomy" id="121734"/>
    <lineage>
        <taxon>Bacteria</taxon>
        <taxon>Bacillati</taxon>
        <taxon>Bacillota</taxon>
        <taxon>Clostridia</taxon>
        <taxon>Eubacteriales</taxon>
        <taxon>Heliobacteriaceae</taxon>
        <taxon>Heliomicrobium</taxon>
    </lineage>
</organism>
<evidence type="ECO:0000313" key="10">
    <source>
        <dbReference type="Proteomes" id="UP000463470"/>
    </source>
</evidence>
<dbReference type="EMBL" id="WXEY01000004">
    <property type="protein sequence ID" value="MZP29156.1"/>
    <property type="molecule type" value="Genomic_DNA"/>
</dbReference>
<evidence type="ECO:0000259" key="8">
    <source>
        <dbReference type="Pfam" id="PF04239"/>
    </source>
</evidence>
<evidence type="ECO:0000256" key="5">
    <source>
        <dbReference type="ARBA" id="ARBA00022989"/>
    </source>
</evidence>
<keyword evidence="4 7" id="KW-0812">Transmembrane</keyword>
<feature type="transmembrane region" description="Helical" evidence="7">
    <location>
        <begin position="32"/>
        <end position="52"/>
    </location>
</feature>
<sequence length="236" mass="26440">MEYLVLTARIITIMGLLLILTLLTGRRKIGELPVFDFLVVITVGSIVGADIAEPRVKHLPTVYAVILVLLIQTGFGYLSMKHRPFGRLVNFEPIVVIENGQFVKANLRKLRYTVDNVLMLLREQGVFDLREVEFAIIESTGRLSLLKKAQKQPLTPSDLQIDTGYKGLSIPLIVEGNIDDMALLRLDLSKDWLMSQLKTQGILSETEVFFAAVNSDGSLYISKGLEQLNPAHLFHH</sequence>
<evidence type="ECO:0000256" key="2">
    <source>
        <dbReference type="ARBA" id="ARBA00006448"/>
    </source>
</evidence>
<feature type="domain" description="YetF C-terminal" evidence="8">
    <location>
        <begin position="81"/>
        <end position="213"/>
    </location>
</feature>
<keyword evidence="5 7" id="KW-1133">Transmembrane helix</keyword>
<feature type="transmembrane region" description="Helical" evidence="7">
    <location>
        <begin position="58"/>
        <end position="78"/>
    </location>
</feature>
<dbReference type="InterPro" id="IPR023090">
    <property type="entry name" value="UPF0702_alpha/beta_dom_sf"/>
</dbReference>
<comment type="caution">
    <text evidence="9">The sequence shown here is derived from an EMBL/GenBank/DDBJ whole genome shotgun (WGS) entry which is preliminary data.</text>
</comment>
<dbReference type="AlphaFoldDB" id="A0A845L0P8"/>
<name>A0A845L0P8_9FIRM</name>
<evidence type="ECO:0000256" key="3">
    <source>
        <dbReference type="ARBA" id="ARBA00022475"/>
    </source>
</evidence>
<evidence type="ECO:0000256" key="6">
    <source>
        <dbReference type="ARBA" id="ARBA00023136"/>
    </source>
</evidence>
<gene>
    <name evidence="9" type="ORF">GTO91_05455</name>
</gene>
<keyword evidence="6 7" id="KW-0472">Membrane</keyword>
<dbReference type="Gene3D" id="3.30.240.20">
    <property type="entry name" value="bsu07140 like domains"/>
    <property type="match status" value="2"/>
</dbReference>
<dbReference type="RefSeq" id="WP_161256049.1">
    <property type="nucleotide sequence ID" value="NZ_WXEY01000004.1"/>
</dbReference>
<dbReference type="Proteomes" id="UP000463470">
    <property type="component" value="Unassembled WGS sequence"/>
</dbReference>
<reference evidence="9 10" key="1">
    <citation type="submission" date="2020-01" db="EMBL/GenBank/DDBJ databases">
        <title>Whole-genome sequence of Heliobacterium undosum DSM 13378.</title>
        <authorList>
            <person name="Kyndt J.A."/>
            <person name="Meyer T.E."/>
        </authorList>
    </citation>
    <scope>NUCLEOTIDE SEQUENCE [LARGE SCALE GENOMIC DNA]</scope>
    <source>
        <strain evidence="9 10">DSM 13378</strain>
    </source>
</reference>
<accession>A0A845L0P8</accession>
<dbReference type="PANTHER" id="PTHR34582">
    <property type="entry name" value="UPF0702 TRANSMEMBRANE PROTEIN YCAP"/>
    <property type="match status" value="1"/>
</dbReference>
<proteinExistence type="inferred from homology"/>
<keyword evidence="10" id="KW-1185">Reference proteome</keyword>
<dbReference type="OrthoDB" id="9778331at2"/>
<comment type="subcellular location">
    <subcellularLocation>
        <location evidence="1">Cell membrane</location>
        <topology evidence="1">Multi-pass membrane protein</topology>
    </subcellularLocation>
</comment>
<evidence type="ECO:0000313" key="9">
    <source>
        <dbReference type="EMBL" id="MZP29156.1"/>
    </source>
</evidence>
<dbReference type="GO" id="GO:0005886">
    <property type="term" value="C:plasma membrane"/>
    <property type="evidence" value="ECO:0007669"/>
    <property type="project" value="UniProtKB-SubCell"/>
</dbReference>
<evidence type="ECO:0000256" key="7">
    <source>
        <dbReference type="SAM" id="Phobius"/>
    </source>
</evidence>
<dbReference type="InterPro" id="IPR007353">
    <property type="entry name" value="DUF421"/>
</dbReference>
<keyword evidence="3" id="KW-1003">Cell membrane</keyword>
<evidence type="ECO:0000256" key="1">
    <source>
        <dbReference type="ARBA" id="ARBA00004651"/>
    </source>
</evidence>
<evidence type="ECO:0000256" key="4">
    <source>
        <dbReference type="ARBA" id="ARBA00022692"/>
    </source>
</evidence>
<dbReference type="PANTHER" id="PTHR34582:SF6">
    <property type="entry name" value="UPF0702 TRANSMEMBRANE PROTEIN YCAP"/>
    <property type="match status" value="1"/>
</dbReference>